<name>A0A061DRQ7_THECC</name>
<accession>A0A061DRQ7</accession>
<sequence>MAKTSFTSKARYGELGRATLGKKRKNTIATSLFKKMAVGRIEIMVSSRKKKKIAHLSKKMLVGRIGMKFKFERGEFPLWVTKFGSKSLWVHKVEREDILKFKHEKESCDHTNDYEFNDKSVEGRLPKHEYLSLGERVDDNAIQESLIDMIDFLPFTMQNVGGDEVNATTKVD</sequence>
<reference evidence="1 2" key="1">
    <citation type="journal article" date="2013" name="Genome Biol.">
        <title>The genome sequence of the most widely cultivated cacao type and its use to identify candidate genes regulating pod color.</title>
        <authorList>
            <person name="Motamayor J.C."/>
            <person name="Mockaitis K."/>
            <person name="Schmutz J."/>
            <person name="Haiminen N."/>
            <person name="Iii D.L."/>
            <person name="Cornejo O."/>
            <person name="Findley S.D."/>
            <person name="Zheng P."/>
            <person name="Utro F."/>
            <person name="Royaert S."/>
            <person name="Saski C."/>
            <person name="Jenkins J."/>
            <person name="Podicheti R."/>
            <person name="Zhao M."/>
            <person name="Scheffler B.E."/>
            <person name="Stack J.C."/>
            <person name="Feltus F.A."/>
            <person name="Mustiga G.M."/>
            <person name="Amores F."/>
            <person name="Phillips W."/>
            <person name="Marelli J.P."/>
            <person name="May G.D."/>
            <person name="Shapiro H."/>
            <person name="Ma J."/>
            <person name="Bustamante C.D."/>
            <person name="Schnell R.J."/>
            <person name="Main D."/>
            <person name="Gilbert D."/>
            <person name="Parida L."/>
            <person name="Kuhn D.N."/>
        </authorList>
    </citation>
    <scope>NUCLEOTIDE SEQUENCE [LARGE SCALE GENOMIC DNA]</scope>
    <source>
        <strain evidence="2">cv. Matina 1-6</strain>
    </source>
</reference>
<dbReference type="AlphaFoldDB" id="A0A061DRQ7"/>
<protein>
    <submittedName>
        <fullName evidence="1">Uncharacterized protein</fullName>
    </submittedName>
</protein>
<dbReference type="InParanoid" id="A0A061DRQ7"/>
<keyword evidence="2" id="KW-1185">Reference proteome</keyword>
<dbReference type="EMBL" id="CM001879">
    <property type="protein sequence ID" value="EOX94761.1"/>
    <property type="molecule type" value="Genomic_DNA"/>
</dbReference>
<dbReference type="Proteomes" id="UP000026915">
    <property type="component" value="Chromosome 1"/>
</dbReference>
<gene>
    <name evidence="1" type="ORF">TCM_004373</name>
</gene>
<proteinExistence type="predicted"/>
<evidence type="ECO:0000313" key="1">
    <source>
        <dbReference type="EMBL" id="EOX94761.1"/>
    </source>
</evidence>
<dbReference type="HOGENOM" id="CLU_1558008_0_0_1"/>
<evidence type="ECO:0000313" key="2">
    <source>
        <dbReference type="Proteomes" id="UP000026915"/>
    </source>
</evidence>
<dbReference type="Gramene" id="EOX94761">
    <property type="protein sequence ID" value="EOX94761"/>
    <property type="gene ID" value="TCM_004373"/>
</dbReference>
<organism evidence="1 2">
    <name type="scientific">Theobroma cacao</name>
    <name type="common">Cacao</name>
    <name type="synonym">Cocoa</name>
    <dbReference type="NCBI Taxonomy" id="3641"/>
    <lineage>
        <taxon>Eukaryota</taxon>
        <taxon>Viridiplantae</taxon>
        <taxon>Streptophyta</taxon>
        <taxon>Embryophyta</taxon>
        <taxon>Tracheophyta</taxon>
        <taxon>Spermatophyta</taxon>
        <taxon>Magnoliopsida</taxon>
        <taxon>eudicotyledons</taxon>
        <taxon>Gunneridae</taxon>
        <taxon>Pentapetalae</taxon>
        <taxon>rosids</taxon>
        <taxon>malvids</taxon>
        <taxon>Malvales</taxon>
        <taxon>Malvaceae</taxon>
        <taxon>Byttnerioideae</taxon>
        <taxon>Theobroma</taxon>
    </lineage>
</organism>